<feature type="compositionally biased region" description="Basic and acidic residues" evidence="1">
    <location>
        <begin position="80"/>
        <end position="103"/>
    </location>
</feature>
<evidence type="ECO:0000256" key="1">
    <source>
        <dbReference type="SAM" id="MobiDB-lite"/>
    </source>
</evidence>
<dbReference type="EMBL" id="HF935245">
    <property type="protein sequence ID" value="CCX05329.1"/>
    <property type="molecule type" value="Genomic_DNA"/>
</dbReference>
<dbReference type="Proteomes" id="UP000018144">
    <property type="component" value="Unassembled WGS sequence"/>
</dbReference>
<name>U4L024_PYROM</name>
<feature type="region of interest" description="Disordered" evidence="1">
    <location>
        <begin position="1"/>
        <end position="25"/>
    </location>
</feature>
<dbReference type="AlphaFoldDB" id="U4L024"/>
<keyword evidence="2" id="KW-0472">Membrane</keyword>
<dbReference type="OrthoDB" id="5308338at2759"/>
<feature type="transmembrane region" description="Helical" evidence="2">
    <location>
        <begin position="31"/>
        <end position="51"/>
    </location>
</feature>
<feature type="region of interest" description="Disordered" evidence="1">
    <location>
        <begin position="80"/>
        <end position="120"/>
    </location>
</feature>
<keyword evidence="4" id="KW-1185">Reference proteome</keyword>
<keyword evidence="2" id="KW-0812">Transmembrane</keyword>
<evidence type="ECO:0000256" key="2">
    <source>
        <dbReference type="SAM" id="Phobius"/>
    </source>
</evidence>
<evidence type="ECO:0000313" key="3">
    <source>
        <dbReference type="EMBL" id="CCX05329.1"/>
    </source>
</evidence>
<evidence type="ECO:0000313" key="4">
    <source>
        <dbReference type="Proteomes" id="UP000018144"/>
    </source>
</evidence>
<organism evidence="3 4">
    <name type="scientific">Pyronema omphalodes (strain CBS 100304)</name>
    <name type="common">Pyronema confluens</name>
    <dbReference type="NCBI Taxonomy" id="1076935"/>
    <lineage>
        <taxon>Eukaryota</taxon>
        <taxon>Fungi</taxon>
        <taxon>Dikarya</taxon>
        <taxon>Ascomycota</taxon>
        <taxon>Pezizomycotina</taxon>
        <taxon>Pezizomycetes</taxon>
        <taxon>Pezizales</taxon>
        <taxon>Pyronemataceae</taxon>
        <taxon>Pyronema</taxon>
    </lineage>
</organism>
<keyword evidence="2" id="KW-1133">Transmembrane helix</keyword>
<proteinExistence type="predicted"/>
<protein>
    <submittedName>
        <fullName evidence="3">Uncharacterized protein</fullName>
    </submittedName>
</protein>
<gene>
    <name evidence="3" type="ORF">PCON_04916</name>
</gene>
<reference evidence="3 4" key="1">
    <citation type="journal article" date="2013" name="PLoS Genet.">
        <title>The genome and development-dependent transcriptomes of Pyronema confluens: a window into fungal evolution.</title>
        <authorList>
            <person name="Traeger S."/>
            <person name="Altegoer F."/>
            <person name="Freitag M."/>
            <person name="Gabaldon T."/>
            <person name="Kempken F."/>
            <person name="Kumar A."/>
            <person name="Marcet-Houben M."/>
            <person name="Poggeler S."/>
            <person name="Stajich J.E."/>
            <person name="Nowrousian M."/>
        </authorList>
    </citation>
    <scope>NUCLEOTIDE SEQUENCE [LARGE SCALE GENOMIC DNA]</scope>
    <source>
        <strain evidence="4">CBS 100304</strain>
        <tissue evidence="3">Vegetative mycelium</tissue>
    </source>
</reference>
<sequence length="120" mass="13336">MPHAPFTIPLKRSNTVIHHKPTHPPPEEMPVILTLSAMVTACLSLPFIILATTPNGHNGRTPSRRSLPRREVVRTIVENAKRQGGELEKTDDKFENSSEETIKPLRRTATDDTLVAGKPE</sequence>
<accession>U4L024</accession>